<dbReference type="InterPro" id="IPR001806">
    <property type="entry name" value="Small_GTPase"/>
</dbReference>
<evidence type="ECO:0000256" key="10">
    <source>
        <dbReference type="ARBA" id="ARBA00023289"/>
    </source>
</evidence>
<proteinExistence type="inferred from homology"/>
<keyword evidence="9" id="KW-0449">Lipoprotein</keyword>
<dbReference type="InterPro" id="IPR005225">
    <property type="entry name" value="Small_GTP-bd"/>
</dbReference>
<dbReference type="SMART" id="SM00174">
    <property type="entry name" value="RHO"/>
    <property type="match status" value="1"/>
</dbReference>
<dbReference type="Gene3D" id="3.40.50.300">
    <property type="entry name" value="P-loop containing nucleotide triphosphate hydrolases"/>
    <property type="match status" value="1"/>
</dbReference>
<keyword evidence="5" id="KW-0547">Nucleotide-binding</keyword>
<dbReference type="OrthoDB" id="9989112at2759"/>
<evidence type="ECO:0000256" key="8">
    <source>
        <dbReference type="ARBA" id="ARBA00023136"/>
    </source>
</evidence>
<dbReference type="Proteomes" id="UP000095280">
    <property type="component" value="Unplaced"/>
</dbReference>
<dbReference type="Pfam" id="PF00071">
    <property type="entry name" value="Ras"/>
    <property type="match status" value="1"/>
</dbReference>
<dbReference type="SMART" id="SM00175">
    <property type="entry name" value="RAB"/>
    <property type="match status" value="1"/>
</dbReference>
<dbReference type="FunFam" id="3.40.50.300:FF:000363">
    <property type="entry name" value="Secretion related GTPase srgA"/>
    <property type="match status" value="1"/>
</dbReference>
<protein>
    <recommendedName>
        <fullName evidence="11">Ras-related protein Rab-13</fullName>
    </recommendedName>
</protein>
<dbReference type="GO" id="GO:0003924">
    <property type="term" value="F:GTPase activity"/>
    <property type="evidence" value="ECO:0007669"/>
    <property type="project" value="InterPro"/>
</dbReference>
<dbReference type="PROSITE" id="PS51421">
    <property type="entry name" value="RAS"/>
    <property type="match status" value="1"/>
</dbReference>
<keyword evidence="4" id="KW-1003">Cell membrane</keyword>
<dbReference type="PANTHER" id="PTHR47980">
    <property type="entry name" value="LD44762P"/>
    <property type="match status" value="1"/>
</dbReference>
<keyword evidence="3" id="KW-0813">Transport</keyword>
<comment type="subcellular location">
    <subcellularLocation>
        <location evidence="1">Cell membrane</location>
        <topology evidence="1">Lipid-anchor</topology>
        <orientation evidence="1">Cytoplasmic side</orientation>
    </subcellularLocation>
</comment>
<dbReference type="SMART" id="SM00177">
    <property type="entry name" value="ARF"/>
    <property type="match status" value="1"/>
</dbReference>
<reference evidence="13" key="1">
    <citation type="submission" date="2016-11" db="UniProtKB">
        <authorList>
            <consortium name="WormBaseParasite"/>
        </authorList>
    </citation>
    <scope>IDENTIFICATION</scope>
</reference>
<dbReference type="PROSITE" id="PS51420">
    <property type="entry name" value="RHO"/>
    <property type="match status" value="1"/>
</dbReference>
<dbReference type="GO" id="GO:0005886">
    <property type="term" value="C:plasma membrane"/>
    <property type="evidence" value="ECO:0007669"/>
    <property type="project" value="UniProtKB-SubCell"/>
</dbReference>
<dbReference type="SUPFAM" id="SSF52540">
    <property type="entry name" value="P-loop containing nucleoside triphosphate hydrolases"/>
    <property type="match status" value="1"/>
</dbReference>
<organism evidence="12 13">
    <name type="scientific">Macrostomum lignano</name>
    <dbReference type="NCBI Taxonomy" id="282301"/>
    <lineage>
        <taxon>Eukaryota</taxon>
        <taxon>Metazoa</taxon>
        <taxon>Spiralia</taxon>
        <taxon>Lophotrochozoa</taxon>
        <taxon>Platyhelminthes</taxon>
        <taxon>Rhabditophora</taxon>
        <taxon>Macrostomorpha</taxon>
        <taxon>Macrostomida</taxon>
        <taxon>Macrostomidae</taxon>
        <taxon>Macrostomum</taxon>
    </lineage>
</organism>
<dbReference type="GO" id="GO:0015031">
    <property type="term" value="P:protein transport"/>
    <property type="evidence" value="ECO:0007669"/>
    <property type="project" value="UniProtKB-KW"/>
</dbReference>
<dbReference type="NCBIfam" id="TIGR00231">
    <property type="entry name" value="small_GTP"/>
    <property type="match status" value="1"/>
</dbReference>
<dbReference type="SMART" id="SM00176">
    <property type="entry name" value="RAN"/>
    <property type="match status" value="1"/>
</dbReference>
<dbReference type="STRING" id="282301.A0A1I8GQD3"/>
<dbReference type="PROSITE" id="PS51419">
    <property type="entry name" value="RAB"/>
    <property type="match status" value="1"/>
</dbReference>
<dbReference type="PRINTS" id="PR00449">
    <property type="entry name" value="RASTRNSFRMNG"/>
</dbReference>
<dbReference type="WBParaSite" id="maker-uti_cns_0002623-snap-gene-0.3-mRNA-1">
    <property type="protein sequence ID" value="maker-uti_cns_0002623-snap-gene-0.3-mRNA-1"/>
    <property type="gene ID" value="maker-uti_cns_0002623-snap-gene-0.3"/>
</dbReference>
<evidence type="ECO:0000256" key="4">
    <source>
        <dbReference type="ARBA" id="ARBA00022475"/>
    </source>
</evidence>
<evidence type="ECO:0000256" key="1">
    <source>
        <dbReference type="ARBA" id="ARBA00004342"/>
    </source>
</evidence>
<evidence type="ECO:0000256" key="2">
    <source>
        <dbReference type="ARBA" id="ARBA00006270"/>
    </source>
</evidence>
<evidence type="ECO:0000256" key="6">
    <source>
        <dbReference type="ARBA" id="ARBA00022927"/>
    </source>
</evidence>
<sequence length="227" mass="24696">MSKNYDYLFKIVMIGDSAVGKTSVLTRFANNNFSQSFIATIGIDFTMRTIELDGKKVKLQVWDTAGQERFRTITTAYYRGAMGIVLVYDVTDAESFDNISTWISNIDQHASSDVEKLLLANKCDLVDERAVSVERGEKFAADNQMRFCECSAKTGQGVQEAFTQIARDIKAKLDRRNDESAGASGVAAGAGRGGGNSSKRRFLIGRLRRPGGGGGNGGGHKIKCSLL</sequence>
<evidence type="ECO:0000313" key="13">
    <source>
        <dbReference type="WBParaSite" id="maker-uti_cns_0002623-snap-gene-0.3-mRNA-1"/>
    </source>
</evidence>
<accession>A0A1I8GQD3</accession>
<evidence type="ECO:0000256" key="9">
    <source>
        <dbReference type="ARBA" id="ARBA00023288"/>
    </source>
</evidence>
<dbReference type="InterPro" id="IPR027417">
    <property type="entry name" value="P-loop_NTPase"/>
</dbReference>
<evidence type="ECO:0000256" key="7">
    <source>
        <dbReference type="ARBA" id="ARBA00023134"/>
    </source>
</evidence>
<dbReference type="SMART" id="SM00173">
    <property type="entry name" value="RAS"/>
    <property type="match status" value="1"/>
</dbReference>
<evidence type="ECO:0000256" key="5">
    <source>
        <dbReference type="ARBA" id="ARBA00022741"/>
    </source>
</evidence>
<keyword evidence="7" id="KW-0342">GTP-binding</keyword>
<dbReference type="AlphaFoldDB" id="A0A1I8GQD3"/>
<dbReference type="PROSITE" id="PS51417">
    <property type="entry name" value="ARF"/>
    <property type="match status" value="1"/>
</dbReference>
<keyword evidence="12" id="KW-1185">Reference proteome</keyword>
<keyword evidence="10" id="KW-0636">Prenylation</keyword>
<evidence type="ECO:0000256" key="3">
    <source>
        <dbReference type="ARBA" id="ARBA00022448"/>
    </source>
</evidence>
<dbReference type="InterPro" id="IPR050305">
    <property type="entry name" value="Small_GTPase_Rab"/>
</dbReference>
<keyword evidence="8" id="KW-0472">Membrane</keyword>
<keyword evidence="6" id="KW-0653">Protein transport</keyword>
<comment type="similarity">
    <text evidence="2">Belongs to the small GTPase superfamily. Rab family.</text>
</comment>
<name>A0A1I8GQD3_9PLAT</name>
<dbReference type="GO" id="GO:0005525">
    <property type="term" value="F:GTP binding"/>
    <property type="evidence" value="ECO:0007669"/>
    <property type="project" value="UniProtKB-KW"/>
</dbReference>
<evidence type="ECO:0000256" key="11">
    <source>
        <dbReference type="ARBA" id="ARBA00039501"/>
    </source>
</evidence>
<evidence type="ECO:0000313" key="12">
    <source>
        <dbReference type="Proteomes" id="UP000095280"/>
    </source>
</evidence>